<dbReference type="GO" id="GO:0003677">
    <property type="term" value="F:DNA binding"/>
    <property type="evidence" value="ECO:0007669"/>
    <property type="project" value="InterPro"/>
</dbReference>
<dbReference type="EMBL" id="ML732184">
    <property type="protein sequence ID" value="KAB8076147.1"/>
    <property type="molecule type" value="Genomic_DNA"/>
</dbReference>
<name>A0A5N5X7U8_9EURO</name>
<evidence type="ECO:0000256" key="3">
    <source>
        <dbReference type="ARBA" id="ARBA00023242"/>
    </source>
</evidence>
<dbReference type="AlphaFoldDB" id="A0A5N5X7U8"/>
<dbReference type="GO" id="GO:0006351">
    <property type="term" value="P:DNA-templated transcription"/>
    <property type="evidence" value="ECO:0007669"/>
    <property type="project" value="InterPro"/>
</dbReference>
<keyword evidence="4" id="KW-0472">Membrane</keyword>
<evidence type="ECO:0000256" key="4">
    <source>
        <dbReference type="SAM" id="Phobius"/>
    </source>
</evidence>
<dbReference type="Proteomes" id="UP000326565">
    <property type="component" value="Unassembled WGS sequence"/>
</dbReference>
<dbReference type="PANTHER" id="PTHR31668:SF4">
    <property type="entry name" value="TRANSCRIPTIONAL ACTIVATOR PROTEIN DAL81"/>
    <property type="match status" value="1"/>
</dbReference>
<dbReference type="CDD" id="cd12148">
    <property type="entry name" value="fungal_TF_MHR"/>
    <property type="match status" value="1"/>
</dbReference>
<dbReference type="Pfam" id="PF04082">
    <property type="entry name" value="Fungal_trans"/>
    <property type="match status" value="1"/>
</dbReference>
<dbReference type="InterPro" id="IPR050797">
    <property type="entry name" value="Carb_Metab_Trans_Reg"/>
</dbReference>
<evidence type="ECO:0000259" key="5">
    <source>
        <dbReference type="SMART" id="SM00906"/>
    </source>
</evidence>
<keyword evidence="3" id="KW-0539">Nucleus</keyword>
<dbReference type="GO" id="GO:0001080">
    <property type="term" value="P:nitrogen catabolite activation of transcription from RNA polymerase II promoter"/>
    <property type="evidence" value="ECO:0007669"/>
    <property type="project" value="TreeGrafter"/>
</dbReference>
<dbReference type="GO" id="GO:0005634">
    <property type="term" value="C:nucleus"/>
    <property type="evidence" value="ECO:0007669"/>
    <property type="project" value="TreeGrafter"/>
</dbReference>
<gene>
    <name evidence="6" type="ORF">BDV29DRAFT_92936</name>
</gene>
<keyword evidence="4" id="KW-0812">Transmembrane</keyword>
<feature type="transmembrane region" description="Helical" evidence="4">
    <location>
        <begin position="12"/>
        <end position="29"/>
    </location>
</feature>
<organism evidence="6 7">
    <name type="scientific">Aspergillus leporis</name>
    <dbReference type="NCBI Taxonomy" id="41062"/>
    <lineage>
        <taxon>Eukaryota</taxon>
        <taxon>Fungi</taxon>
        <taxon>Dikarya</taxon>
        <taxon>Ascomycota</taxon>
        <taxon>Pezizomycotina</taxon>
        <taxon>Eurotiomycetes</taxon>
        <taxon>Eurotiomycetidae</taxon>
        <taxon>Eurotiales</taxon>
        <taxon>Aspergillaceae</taxon>
        <taxon>Aspergillus</taxon>
        <taxon>Aspergillus subgen. Circumdati</taxon>
    </lineage>
</organism>
<dbReference type="SMART" id="SM00906">
    <property type="entry name" value="Fungal_trans"/>
    <property type="match status" value="1"/>
</dbReference>
<evidence type="ECO:0000256" key="2">
    <source>
        <dbReference type="ARBA" id="ARBA00023163"/>
    </source>
</evidence>
<evidence type="ECO:0000313" key="7">
    <source>
        <dbReference type="Proteomes" id="UP000326565"/>
    </source>
</evidence>
<feature type="domain" description="Xylanolytic transcriptional activator regulatory" evidence="5">
    <location>
        <begin position="86"/>
        <end position="159"/>
    </location>
</feature>
<reference evidence="6 7" key="1">
    <citation type="submission" date="2019-04" db="EMBL/GenBank/DDBJ databases">
        <title>Friends and foes A comparative genomics study of 23 Aspergillus species from section Flavi.</title>
        <authorList>
            <consortium name="DOE Joint Genome Institute"/>
            <person name="Kjaerbolling I."/>
            <person name="Vesth T."/>
            <person name="Frisvad J.C."/>
            <person name="Nybo J.L."/>
            <person name="Theobald S."/>
            <person name="Kildgaard S."/>
            <person name="Isbrandt T."/>
            <person name="Kuo A."/>
            <person name="Sato A."/>
            <person name="Lyhne E.K."/>
            <person name="Kogle M.E."/>
            <person name="Wiebenga A."/>
            <person name="Kun R.S."/>
            <person name="Lubbers R.J."/>
            <person name="Makela M.R."/>
            <person name="Barry K."/>
            <person name="Chovatia M."/>
            <person name="Clum A."/>
            <person name="Daum C."/>
            <person name="Haridas S."/>
            <person name="He G."/>
            <person name="LaButti K."/>
            <person name="Lipzen A."/>
            <person name="Mondo S."/>
            <person name="Riley R."/>
            <person name="Salamov A."/>
            <person name="Simmons B.A."/>
            <person name="Magnuson J.K."/>
            <person name="Henrissat B."/>
            <person name="Mortensen U.H."/>
            <person name="Larsen T.O."/>
            <person name="Devries R.P."/>
            <person name="Grigoriev I.V."/>
            <person name="Machida M."/>
            <person name="Baker S.E."/>
            <person name="Andersen M.R."/>
        </authorList>
    </citation>
    <scope>NUCLEOTIDE SEQUENCE [LARGE SCALE GENOMIC DNA]</scope>
    <source>
        <strain evidence="6 7">CBS 151.66</strain>
    </source>
</reference>
<dbReference type="PANTHER" id="PTHR31668">
    <property type="entry name" value="GLUCOSE TRANSPORT TRANSCRIPTION REGULATOR RGT1-RELATED-RELATED"/>
    <property type="match status" value="1"/>
</dbReference>
<keyword evidence="7" id="KW-1185">Reference proteome</keyword>
<dbReference type="InterPro" id="IPR007219">
    <property type="entry name" value="XnlR_reg_dom"/>
</dbReference>
<keyword evidence="4" id="KW-1133">Transmembrane helix</keyword>
<keyword evidence="2" id="KW-0804">Transcription</keyword>
<keyword evidence="1" id="KW-0805">Transcription regulation</keyword>
<accession>A0A5N5X7U8</accession>
<proteinExistence type="predicted"/>
<protein>
    <submittedName>
        <fullName evidence="6">Fungal-specific transcription factor domain-containing protein</fullName>
    </submittedName>
</protein>
<evidence type="ECO:0000313" key="6">
    <source>
        <dbReference type="EMBL" id="KAB8076147.1"/>
    </source>
</evidence>
<sequence length="229" mass="26114">MERYSTSYREIAAPLLGAVYLISLNWWAYNRDLGNKPEPNATLLREEVIKIIQNSYHQPKLSSIDATLLLLQCKPEDALTPDHTWTWGYTSQALSIGEAIGLQLDASSWEIPEWERGLRKRLSWALYMQDRWTSLMHGRPSHIHEDNWEVKDIENSDFFDLDDDMEPGTDKIPMNGIQTGRKVFVEMGTLSTILGTILAEFFCYKLARTGHCRALPASASNLRETAPLA</sequence>
<dbReference type="GO" id="GO:0008270">
    <property type="term" value="F:zinc ion binding"/>
    <property type="evidence" value="ECO:0007669"/>
    <property type="project" value="InterPro"/>
</dbReference>
<dbReference type="OrthoDB" id="2264294at2759"/>
<evidence type="ECO:0000256" key="1">
    <source>
        <dbReference type="ARBA" id="ARBA00023015"/>
    </source>
</evidence>